<feature type="compositionally biased region" description="Basic residues" evidence="1">
    <location>
        <begin position="1"/>
        <end position="10"/>
    </location>
</feature>
<comment type="caution">
    <text evidence="2">The sequence shown here is derived from an EMBL/GenBank/DDBJ whole genome shotgun (WGS) entry which is preliminary data.</text>
</comment>
<keyword evidence="4" id="KW-1185">Reference proteome</keyword>
<protein>
    <recommendedName>
        <fullName evidence="5">C3H1-type domain-containing protein</fullName>
    </recommendedName>
</protein>
<gene>
    <name evidence="3" type="ORF">FJT64_002599</name>
    <name evidence="2" type="ORF">FJT64_007359</name>
</gene>
<sequence length="254" mass="27198">MSRSRKRSKAQGRQPITDFLDMSIVPRRSQQPPPPRGLKLPTVSATALKTLADRSKVASVEAVVFPHAPSDGPRGAAPTRYPPLSPAAYMRGVTTIAAYRTYFFPAAAVQWATYLLWIQSRGESLPTSALRDLDERARTHMATYGDDYHDAASFTESTGLAGGLPPPAAPTAAASSRYAGPAAQRPGGAPNELCLRYNGAGCYSGGTCKRQHACTICRGPHPARQCLMAAPGQPGSIPHRPALTGPKQQRSRWH</sequence>
<evidence type="ECO:0000313" key="2">
    <source>
        <dbReference type="EMBL" id="KAF0295065.1"/>
    </source>
</evidence>
<organism evidence="2 4">
    <name type="scientific">Amphibalanus amphitrite</name>
    <name type="common">Striped barnacle</name>
    <name type="synonym">Balanus amphitrite</name>
    <dbReference type="NCBI Taxonomy" id="1232801"/>
    <lineage>
        <taxon>Eukaryota</taxon>
        <taxon>Metazoa</taxon>
        <taxon>Ecdysozoa</taxon>
        <taxon>Arthropoda</taxon>
        <taxon>Crustacea</taxon>
        <taxon>Multicrustacea</taxon>
        <taxon>Cirripedia</taxon>
        <taxon>Thoracica</taxon>
        <taxon>Thoracicalcarea</taxon>
        <taxon>Balanomorpha</taxon>
        <taxon>Balanoidea</taxon>
        <taxon>Balanidae</taxon>
        <taxon>Amphibalaninae</taxon>
        <taxon>Amphibalanus</taxon>
    </lineage>
</organism>
<feature type="region of interest" description="Disordered" evidence="1">
    <location>
        <begin position="1"/>
        <end position="39"/>
    </location>
</feature>
<dbReference type="AlphaFoldDB" id="A0A6A4VLU1"/>
<feature type="region of interest" description="Disordered" evidence="1">
    <location>
        <begin position="157"/>
        <end position="184"/>
    </location>
</feature>
<proteinExistence type="predicted"/>
<evidence type="ECO:0000256" key="1">
    <source>
        <dbReference type="SAM" id="MobiDB-lite"/>
    </source>
</evidence>
<evidence type="ECO:0000313" key="4">
    <source>
        <dbReference type="Proteomes" id="UP000440578"/>
    </source>
</evidence>
<dbReference type="EMBL" id="VIIS01001639">
    <property type="protein sequence ID" value="KAF0295065.1"/>
    <property type="molecule type" value="Genomic_DNA"/>
</dbReference>
<name>A0A6A4VLU1_AMPAM</name>
<feature type="compositionally biased region" description="Low complexity" evidence="1">
    <location>
        <begin position="170"/>
        <end position="184"/>
    </location>
</feature>
<evidence type="ECO:0008006" key="5">
    <source>
        <dbReference type="Google" id="ProtNLM"/>
    </source>
</evidence>
<accession>A0A6A4VLU1</accession>
<evidence type="ECO:0000313" key="3">
    <source>
        <dbReference type="EMBL" id="KAF0304939.1"/>
    </source>
</evidence>
<dbReference type="Proteomes" id="UP000440578">
    <property type="component" value="Unassembled WGS sequence"/>
</dbReference>
<reference evidence="2 4" key="1">
    <citation type="submission" date="2019-07" db="EMBL/GenBank/DDBJ databases">
        <title>Draft genome assembly of a fouling barnacle, Amphibalanus amphitrite (Darwin, 1854): The first reference genome for Thecostraca.</title>
        <authorList>
            <person name="Kim W."/>
        </authorList>
    </citation>
    <scope>NUCLEOTIDE SEQUENCE [LARGE SCALE GENOMIC DNA]</scope>
    <source>
        <strain evidence="2">SNU_AA5</strain>
        <tissue evidence="2">Soma without cirri and trophi</tissue>
    </source>
</reference>
<feature type="region of interest" description="Disordered" evidence="1">
    <location>
        <begin position="229"/>
        <end position="254"/>
    </location>
</feature>
<dbReference type="EMBL" id="VIIS01000792">
    <property type="protein sequence ID" value="KAF0304939.1"/>
    <property type="molecule type" value="Genomic_DNA"/>
</dbReference>